<dbReference type="EMBL" id="KZ613746">
    <property type="protein sequence ID" value="PMD65693.1"/>
    <property type="molecule type" value="Genomic_DNA"/>
</dbReference>
<evidence type="ECO:0000256" key="6">
    <source>
        <dbReference type="SAM" id="MobiDB-lite"/>
    </source>
</evidence>
<keyword evidence="3 7" id="KW-1133">Transmembrane helix</keyword>
<feature type="transmembrane region" description="Helical" evidence="7">
    <location>
        <begin position="18"/>
        <end position="40"/>
    </location>
</feature>
<evidence type="ECO:0000259" key="8">
    <source>
        <dbReference type="Pfam" id="PF20684"/>
    </source>
</evidence>
<dbReference type="InterPro" id="IPR052337">
    <property type="entry name" value="SAT4-like"/>
</dbReference>
<feature type="transmembrane region" description="Helical" evidence="7">
    <location>
        <begin position="253"/>
        <end position="275"/>
    </location>
</feature>
<keyword evidence="2 7" id="KW-0812">Transmembrane</keyword>
<feature type="transmembrane region" description="Helical" evidence="7">
    <location>
        <begin position="210"/>
        <end position="233"/>
    </location>
</feature>
<dbReference type="RefSeq" id="XP_024742597.1">
    <property type="nucleotide sequence ID" value="XM_024870868.1"/>
</dbReference>
<feature type="region of interest" description="Disordered" evidence="6">
    <location>
        <begin position="317"/>
        <end position="351"/>
    </location>
</feature>
<comment type="subcellular location">
    <subcellularLocation>
        <location evidence="1">Membrane</location>
        <topology evidence="1">Multi-pass membrane protein</topology>
    </subcellularLocation>
</comment>
<evidence type="ECO:0000256" key="5">
    <source>
        <dbReference type="ARBA" id="ARBA00038359"/>
    </source>
</evidence>
<dbReference type="PANTHER" id="PTHR33048:SF64">
    <property type="entry name" value="INTEGRAL MEMBRANE PROTEIN"/>
    <property type="match status" value="1"/>
</dbReference>
<feature type="transmembrane region" description="Helical" evidence="7">
    <location>
        <begin position="132"/>
        <end position="153"/>
    </location>
</feature>
<evidence type="ECO:0000256" key="4">
    <source>
        <dbReference type="ARBA" id="ARBA00023136"/>
    </source>
</evidence>
<organism evidence="9 10">
    <name type="scientific">Hyaloscypha bicolor E</name>
    <dbReference type="NCBI Taxonomy" id="1095630"/>
    <lineage>
        <taxon>Eukaryota</taxon>
        <taxon>Fungi</taxon>
        <taxon>Dikarya</taxon>
        <taxon>Ascomycota</taxon>
        <taxon>Pezizomycotina</taxon>
        <taxon>Leotiomycetes</taxon>
        <taxon>Helotiales</taxon>
        <taxon>Hyaloscyphaceae</taxon>
        <taxon>Hyaloscypha</taxon>
        <taxon>Hyaloscypha bicolor</taxon>
    </lineage>
</organism>
<feature type="domain" description="Rhodopsin" evidence="8">
    <location>
        <begin position="36"/>
        <end position="270"/>
    </location>
</feature>
<evidence type="ECO:0000313" key="10">
    <source>
        <dbReference type="Proteomes" id="UP000235371"/>
    </source>
</evidence>
<dbReference type="InParanoid" id="A0A2J6TRP9"/>
<evidence type="ECO:0000256" key="2">
    <source>
        <dbReference type="ARBA" id="ARBA00022692"/>
    </source>
</evidence>
<feature type="compositionally biased region" description="Basic and acidic residues" evidence="6">
    <location>
        <begin position="318"/>
        <end position="342"/>
    </location>
</feature>
<name>A0A2J6TRP9_9HELO</name>
<dbReference type="PANTHER" id="PTHR33048">
    <property type="entry name" value="PTH11-LIKE INTEGRAL MEMBRANE PROTEIN (AFU_ORTHOLOGUE AFUA_5G11245)"/>
    <property type="match status" value="1"/>
</dbReference>
<sequence length="371" mass="41256">MGWTFNVANPDAATNAPAIAVVGIVFTVLSTLVVSLRLYVRSSIVKKISIDDWIIVVTWFLLFIFVAIKLAQTRWGLGLQNVEDMPPQNLYYFGLLAYASSLFYVCAILGFKLSILFTFFRMATDRLHRFSIVGLAVACSMFHFCFFVVQLRLCNPVAKQWDPAITDGTCIPTMPLYTAMAVITIIFEVLILLTPLPILLYSVFTPRKNLLIGAIYILSIFVCFIQIIRLLFITNQSSAIDTSPLLNWSVVEVSLGIIASSLLSLAPLFESFLASEIDTFKLSLKIDHAKMAVKRVRKESPTWQKITLLLGYGKLKGQKGENRSGSRLESRPNSRRKWEGRGGGEGSAGGLNFEMGIVKTTEVIISREGST</sequence>
<feature type="transmembrane region" description="Helical" evidence="7">
    <location>
        <begin position="176"/>
        <end position="203"/>
    </location>
</feature>
<feature type="transmembrane region" description="Helical" evidence="7">
    <location>
        <begin position="52"/>
        <end position="71"/>
    </location>
</feature>
<evidence type="ECO:0000313" key="9">
    <source>
        <dbReference type="EMBL" id="PMD65693.1"/>
    </source>
</evidence>
<comment type="similarity">
    <text evidence="5">Belongs to the SAT4 family.</text>
</comment>
<evidence type="ECO:0000256" key="3">
    <source>
        <dbReference type="ARBA" id="ARBA00022989"/>
    </source>
</evidence>
<protein>
    <recommendedName>
        <fullName evidence="8">Rhodopsin domain-containing protein</fullName>
    </recommendedName>
</protein>
<dbReference type="OrthoDB" id="10017208at2759"/>
<gene>
    <name evidence="9" type="ORF">K444DRAFT_185038</name>
</gene>
<proteinExistence type="inferred from homology"/>
<accession>A0A2J6TRP9</accession>
<evidence type="ECO:0000256" key="1">
    <source>
        <dbReference type="ARBA" id="ARBA00004141"/>
    </source>
</evidence>
<dbReference type="Pfam" id="PF20684">
    <property type="entry name" value="Fung_rhodopsin"/>
    <property type="match status" value="1"/>
</dbReference>
<evidence type="ECO:0000256" key="7">
    <source>
        <dbReference type="SAM" id="Phobius"/>
    </source>
</evidence>
<feature type="transmembrane region" description="Helical" evidence="7">
    <location>
        <begin position="91"/>
        <end position="120"/>
    </location>
</feature>
<dbReference type="GeneID" id="36578950"/>
<keyword evidence="10" id="KW-1185">Reference proteome</keyword>
<dbReference type="GO" id="GO:0016020">
    <property type="term" value="C:membrane"/>
    <property type="evidence" value="ECO:0007669"/>
    <property type="project" value="UniProtKB-SubCell"/>
</dbReference>
<dbReference type="Proteomes" id="UP000235371">
    <property type="component" value="Unassembled WGS sequence"/>
</dbReference>
<keyword evidence="4 7" id="KW-0472">Membrane</keyword>
<reference evidence="9 10" key="1">
    <citation type="submission" date="2016-04" db="EMBL/GenBank/DDBJ databases">
        <title>A degradative enzymes factory behind the ericoid mycorrhizal symbiosis.</title>
        <authorList>
            <consortium name="DOE Joint Genome Institute"/>
            <person name="Martino E."/>
            <person name="Morin E."/>
            <person name="Grelet G."/>
            <person name="Kuo A."/>
            <person name="Kohler A."/>
            <person name="Daghino S."/>
            <person name="Barry K."/>
            <person name="Choi C."/>
            <person name="Cichocki N."/>
            <person name="Clum A."/>
            <person name="Copeland A."/>
            <person name="Hainaut M."/>
            <person name="Haridas S."/>
            <person name="Labutti K."/>
            <person name="Lindquist E."/>
            <person name="Lipzen A."/>
            <person name="Khouja H.-R."/>
            <person name="Murat C."/>
            <person name="Ohm R."/>
            <person name="Olson A."/>
            <person name="Spatafora J."/>
            <person name="Veneault-Fourrey C."/>
            <person name="Henrissat B."/>
            <person name="Grigoriev I."/>
            <person name="Martin F."/>
            <person name="Perotto S."/>
        </authorList>
    </citation>
    <scope>NUCLEOTIDE SEQUENCE [LARGE SCALE GENOMIC DNA]</scope>
    <source>
        <strain evidence="9 10">E</strain>
    </source>
</reference>
<dbReference type="AlphaFoldDB" id="A0A2J6TRP9"/>
<dbReference type="InterPro" id="IPR049326">
    <property type="entry name" value="Rhodopsin_dom_fungi"/>
</dbReference>